<dbReference type="Gene3D" id="1.25.40.390">
    <property type="match status" value="1"/>
</dbReference>
<evidence type="ECO:0000256" key="5">
    <source>
        <dbReference type="ARBA" id="ARBA00023237"/>
    </source>
</evidence>
<dbReference type="Pfam" id="PF14322">
    <property type="entry name" value="SusD-like_3"/>
    <property type="match status" value="1"/>
</dbReference>
<comment type="caution">
    <text evidence="9">The sequence shown here is derived from an EMBL/GenBank/DDBJ whole genome shotgun (WGS) entry which is preliminary data.</text>
</comment>
<evidence type="ECO:0000256" key="6">
    <source>
        <dbReference type="SAM" id="SignalP"/>
    </source>
</evidence>
<proteinExistence type="inferred from homology"/>
<evidence type="ECO:0000259" key="7">
    <source>
        <dbReference type="Pfam" id="PF07980"/>
    </source>
</evidence>
<comment type="similarity">
    <text evidence="2">Belongs to the SusD family.</text>
</comment>
<dbReference type="Pfam" id="PF07980">
    <property type="entry name" value="SusD_RagB"/>
    <property type="match status" value="1"/>
</dbReference>
<gene>
    <name evidence="9" type="ORF">WAE58_17775</name>
</gene>
<evidence type="ECO:0000256" key="4">
    <source>
        <dbReference type="ARBA" id="ARBA00023136"/>
    </source>
</evidence>
<reference evidence="9 10" key="1">
    <citation type="submission" date="2024-03" db="EMBL/GenBank/DDBJ databases">
        <title>Sequence of Lycoming College Course Isolates.</title>
        <authorList>
            <person name="Plotts O."/>
            <person name="Newman J."/>
        </authorList>
    </citation>
    <scope>NUCLEOTIDE SEQUENCE [LARGE SCALE GENOMIC DNA]</scope>
    <source>
        <strain evidence="9 10">CJB-3</strain>
    </source>
</reference>
<dbReference type="EMBL" id="JBBEUB010000006">
    <property type="protein sequence ID" value="MEJ2904294.1"/>
    <property type="molecule type" value="Genomic_DNA"/>
</dbReference>
<accession>A0ABU8NPW0</accession>
<keyword evidence="10" id="KW-1185">Reference proteome</keyword>
<feature type="domain" description="SusD-like N-terminal" evidence="8">
    <location>
        <begin position="28"/>
        <end position="225"/>
    </location>
</feature>
<dbReference type="InterPro" id="IPR033985">
    <property type="entry name" value="SusD-like_N"/>
</dbReference>
<evidence type="ECO:0000256" key="2">
    <source>
        <dbReference type="ARBA" id="ARBA00006275"/>
    </source>
</evidence>
<dbReference type="InterPro" id="IPR011990">
    <property type="entry name" value="TPR-like_helical_dom_sf"/>
</dbReference>
<keyword evidence="5" id="KW-0998">Cell outer membrane</keyword>
<sequence>MLKYYSNKLSLCVIFLIAFLAASCTKELDLKPSDTIDDSKAFQTVSDLNGGLIGAYASLGASTITNVSLTSDECTLPSENSTGRGVSTYRWQYDGSNGTITAGWENNYISIDRVNRVLAYVDKVKSKSSEEGLKNQYKGELLALRAYCHFELLRNFASKYEASAMGVPYMEVSEVSNPGRLTFAESINKIKSDLLAAKGLIPSDFDDNTRITLNAVSAMQARVALYEKNWDDAIKYSTEAINATPLAGINDFSDIWKDKTDDEVIWKLKRVAGDSRLGDFYYDIKNIVVYAPAFELINTYDKVNDVRYPVYVKFDDTRGAGKSKYSVNKYLEGSSGLPNLTDVKLYRTGEMYLIRAEAYAEKNNIQLSAQDLNALREARIKNYADVSFTDKSTLLTAVVLERYKELAFEGHRFFDLRRNNLPITREPADAINALGAINLTTANKEYAYPIPNAEIKANSNVKQNPLY</sequence>
<evidence type="ECO:0000259" key="8">
    <source>
        <dbReference type="Pfam" id="PF14322"/>
    </source>
</evidence>
<keyword evidence="4" id="KW-0472">Membrane</keyword>
<dbReference type="PROSITE" id="PS51257">
    <property type="entry name" value="PROKAR_LIPOPROTEIN"/>
    <property type="match status" value="1"/>
</dbReference>
<feature type="domain" description="RagB/SusD" evidence="7">
    <location>
        <begin position="323"/>
        <end position="467"/>
    </location>
</feature>
<dbReference type="InterPro" id="IPR012944">
    <property type="entry name" value="SusD_RagB_dom"/>
</dbReference>
<organism evidence="9 10">
    <name type="scientific">Pedobacter panaciterrae</name>
    <dbReference type="NCBI Taxonomy" id="363849"/>
    <lineage>
        <taxon>Bacteria</taxon>
        <taxon>Pseudomonadati</taxon>
        <taxon>Bacteroidota</taxon>
        <taxon>Sphingobacteriia</taxon>
        <taxon>Sphingobacteriales</taxon>
        <taxon>Sphingobacteriaceae</taxon>
        <taxon>Pedobacter</taxon>
    </lineage>
</organism>
<keyword evidence="3 6" id="KW-0732">Signal</keyword>
<name>A0ABU8NPW0_9SPHI</name>
<dbReference type="RefSeq" id="WP_288882126.1">
    <property type="nucleotide sequence ID" value="NZ_CBFGNQ010000014.1"/>
</dbReference>
<evidence type="ECO:0000313" key="9">
    <source>
        <dbReference type="EMBL" id="MEJ2904294.1"/>
    </source>
</evidence>
<protein>
    <submittedName>
        <fullName evidence="9">RagB/SusD family nutrient uptake outer membrane protein</fullName>
    </submittedName>
</protein>
<evidence type="ECO:0000256" key="3">
    <source>
        <dbReference type="ARBA" id="ARBA00022729"/>
    </source>
</evidence>
<feature type="signal peptide" evidence="6">
    <location>
        <begin position="1"/>
        <end position="23"/>
    </location>
</feature>
<feature type="chain" id="PRO_5046159563" evidence="6">
    <location>
        <begin position="24"/>
        <end position="467"/>
    </location>
</feature>
<comment type="subcellular location">
    <subcellularLocation>
        <location evidence="1">Cell outer membrane</location>
    </subcellularLocation>
</comment>
<evidence type="ECO:0000256" key="1">
    <source>
        <dbReference type="ARBA" id="ARBA00004442"/>
    </source>
</evidence>
<dbReference type="Proteomes" id="UP001378956">
    <property type="component" value="Unassembled WGS sequence"/>
</dbReference>
<evidence type="ECO:0000313" key="10">
    <source>
        <dbReference type="Proteomes" id="UP001378956"/>
    </source>
</evidence>
<dbReference type="SUPFAM" id="SSF48452">
    <property type="entry name" value="TPR-like"/>
    <property type="match status" value="1"/>
</dbReference>